<comment type="caution">
    <text evidence="2">The sequence shown here is derived from an EMBL/GenBank/DDBJ whole genome shotgun (WGS) entry which is preliminary data.</text>
</comment>
<gene>
    <name evidence="2" type="ORF">J2800_002294</name>
</gene>
<dbReference type="Pfam" id="PF21880">
    <property type="entry name" value="DUF6916"/>
    <property type="match status" value="1"/>
</dbReference>
<dbReference type="InterPro" id="IPR054209">
    <property type="entry name" value="DUF6916"/>
</dbReference>
<proteinExistence type="predicted"/>
<dbReference type="RefSeq" id="WP_056761992.1">
    <property type="nucleotide sequence ID" value="NZ_BMLD01000012.1"/>
</dbReference>
<protein>
    <recommendedName>
        <fullName evidence="1">DUF6916 domain-containing protein</fullName>
    </recommendedName>
</protein>
<evidence type="ECO:0000313" key="2">
    <source>
        <dbReference type="EMBL" id="MDR6531547.1"/>
    </source>
</evidence>
<dbReference type="Proteomes" id="UP001262754">
    <property type="component" value="Unassembled WGS sequence"/>
</dbReference>
<organism evidence="2 3">
    <name type="scientific">Caulobacter rhizosphaerae</name>
    <dbReference type="NCBI Taxonomy" id="2010972"/>
    <lineage>
        <taxon>Bacteria</taxon>
        <taxon>Pseudomonadati</taxon>
        <taxon>Pseudomonadota</taxon>
        <taxon>Alphaproteobacteria</taxon>
        <taxon>Caulobacterales</taxon>
        <taxon>Caulobacteraceae</taxon>
        <taxon>Caulobacter</taxon>
    </lineage>
</organism>
<feature type="domain" description="DUF6916" evidence="1">
    <location>
        <begin position="8"/>
        <end position="100"/>
    </location>
</feature>
<name>A0ABU1MZS4_9CAUL</name>
<keyword evidence="3" id="KW-1185">Reference proteome</keyword>
<reference evidence="2 3" key="1">
    <citation type="submission" date="2023-07" db="EMBL/GenBank/DDBJ databases">
        <title>Sorghum-associated microbial communities from plants grown in Nebraska, USA.</title>
        <authorList>
            <person name="Schachtman D."/>
        </authorList>
    </citation>
    <scope>NUCLEOTIDE SEQUENCE [LARGE SCALE GENOMIC DNA]</scope>
    <source>
        <strain evidence="2 3">DS2154</strain>
    </source>
</reference>
<sequence>MTADFVALTADAFAPHVGTSFRVEGGRHVLSLSEVERFENQPGHGDPAFRPFTLIFSGPPGDVLAEGMHTIIREDGTAYDLYLIPVHTPAPGRQDYQAVFN</sequence>
<dbReference type="EMBL" id="JAVDRL010000006">
    <property type="protein sequence ID" value="MDR6531547.1"/>
    <property type="molecule type" value="Genomic_DNA"/>
</dbReference>
<accession>A0ABU1MZS4</accession>
<evidence type="ECO:0000313" key="3">
    <source>
        <dbReference type="Proteomes" id="UP001262754"/>
    </source>
</evidence>
<evidence type="ECO:0000259" key="1">
    <source>
        <dbReference type="Pfam" id="PF21880"/>
    </source>
</evidence>